<feature type="DNA-binding region" description="H-T-H motif" evidence="4">
    <location>
        <begin position="37"/>
        <end position="56"/>
    </location>
</feature>
<evidence type="ECO:0000256" key="3">
    <source>
        <dbReference type="ARBA" id="ARBA00023163"/>
    </source>
</evidence>
<dbReference type="InterPro" id="IPR050109">
    <property type="entry name" value="HTH-type_TetR-like_transc_reg"/>
</dbReference>
<dbReference type="PROSITE" id="PS50977">
    <property type="entry name" value="HTH_TETR_2"/>
    <property type="match status" value="1"/>
</dbReference>
<dbReference type="SUPFAM" id="SSF46689">
    <property type="entry name" value="Homeodomain-like"/>
    <property type="match status" value="1"/>
</dbReference>
<organism evidence="6 7">
    <name type="scientific">Micromonospora coriariae</name>
    <dbReference type="NCBI Taxonomy" id="285665"/>
    <lineage>
        <taxon>Bacteria</taxon>
        <taxon>Bacillati</taxon>
        <taxon>Actinomycetota</taxon>
        <taxon>Actinomycetes</taxon>
        <taxon>Micromonosporales</taxon>
        <taxon>Micromonosporaceae</taxon>
        <taxon>Micromonospora</taxon>
    </lineage>
</organism>
<dbReference type="OrthoDB" id="3382616at2"/>
<dbReference type="Proteomes" id="UP000198243">
    <property type="component" value="Chromosome I"/>
</dbReference>
<dbReference type="EMBL" id="LT607412">
    <property type="protein sequence ID" value="SCE72367.1"/>
    <property type="molecule type" value="Genomic_DNA"/>
</dbReference>
<dbReference type="PANTHER" id="PTHR30055">
    <property type="entry name" value="HTH-TYPE TRANSCRIPTIONAL REGULATOR RUTR"/>
    <property type="match status" value="1"/>
</dbReference>
<dbReference type="InterPro" id="IPR036271">
    <property type="entry name" value="Tet_transcr_reg_TetR-rel_C_sf"/>
</dbReference>
<dbReference type="Gene3D" id="1.10.357.10">
    <property type="entry name" value="Tetracycline Repressor, domain 2"/>
    <property type="match status" value="1"/>
</dbReference>
<name>A0A1C4UL24_9ACTN</name>
<evidence type="ECO:0000259" key="5">
    <source>
        <dbReference type="PROSITE" id="PS50977"/>
    </source>
</evidence>
<dbReference type="PANTHER" id="PTHR30055:SF234">
    <property type="entry name" value="HTH-TYPE TRANSCRIPTIONAL REGULATOR BETI"/>
    <property type="match status" value="1"/>
</dbReference>
<accession>A0A1C4UL24</accession>
<keyword evidence="1" id="KW-0805">Transcription regulation</keyword>
<dbReference type="PROSITE" id="PS01081">
    <property type="entry name" value="HTH_TETR_1"/>
    <property type="match status" value="1"/>
</dbReference>
<gene>
    <name evidence="6" type="ORF">GA0070607_0803</name>
</gene>
<evidence type="ECO:0000256" key="1">
    <source>
        <dbReference type="ARBA" id="ARBA00023015"/>
    </source>
</evidence>
<dbReference type="GO" id="GO:0000976">
    <property type="term" value="F:transcription cis-regulatory region binding"/>
    <property type="evidence" value="ECO:0007669"/>
    <property type="project" value="TreeGrafter"/>
</dbReference>
<feature type="domain" description="HTH tetR-type" evidence="5">
    <location>
        <begin position="15"/>
        <end position="74"/>
    </location>
</feature>
<reference evidence="7" key="1">
    <citation type="submission" date="2016-06" db="EMBL/GenBank/DDBJ databases">
        <authorList>
            <person name="Varghese N."/>
            <person name="Submissions Spin"/>
        </authorList>
    </citation>
    <scope>NUCLEOTIDE SEQUENCE [LARGE SCALE GENOMIC DNA]</scope>
    <source>
        <strain evidence="7">DSM 44875</strain>
    </source>
</reference>
<keyword evidence="2 4" id="KW-0238">DNA-binding</keyword>
<proteinExistence type="predicted"/>
<evidence type="ECO:0000313" key="6">
    <source>
        <dbReference type="EMBL" id="SCE72367.1"/>
    </source>
</evidence>
<dbReference type="SUPFAM" id="SSF48498">
    <property type="entry name" value="Tetracyclin repressor-like, C-terminal domain"/>
    <property type="match status" value="1"/>
</dbReference>
<dbReference type="InterPro" id="IPR001647">
    <property type="entry name" value="HTH_TetR"/>
</dbReference>
<dbReference type="Pfam" id="PF21597">
    <property type="entry name" value="TetR_C_43"/>
    <property type="match status" value="1"/>
</dbReference>
<evidence type="ECO:0000256" key="4">
    <source>
        <dbReference type="PROSITE-ProRule" id="PRU00335"/>
    </source>
</evidence>
<dbReference type="RefSeq" id="WP_089016946.1">
    <property type="nucleotide sequence ID" value="NZ_LT607412.1"/>
</dbReference>
<dbReference type="InterPro" id="IPR009057">
    <property type="entry name" value="Homeodomain-like_sf"/>
</dbReference>
<dbReference type="InterPro" id="IPR023772">
    <property type="entry name" value="DNA-bd_HTH_TetR-type_CS"/>
</dbReference>
<evidence type="ECO:0000313" key="7">
    <source>
        <dbReference type="Proteomes" id="UP000198243"/>
    </source>
</evidence>
<dbReference type="AlphaFoldDB" id="A0A1C4UL24"/>
<evidence type="ECO:0000256" key="2">
    <source>
        <dbReference type="ARBA" id="ARBA00023125"/>
    </source>
</evidence>
<keyword evidence="7" id="KW-1185">Reference proteome</keyword>
<sequence>MPDLDPEQGVRADARRNRRQLIVATREAIASRGLDVSALDIATAAGVGVGTLYRRFGTKEALLDHAVLGLYDELCDTAQVFLEHPDPWAGLAEFVMELAGAHRDSRGLAEVTAACERPPSPELAQRTTALQDAVARLTERARAAGALRDDVTWQDILIFSRAALDTDHCLGVDAGPDGWRRVVTILLDGIRAPGRTPLQGPAPHVHQAG</sequence>
<dbReference type="PRINTS" id="PR00455">
    <property type="entry name" value="HTHTETR"/>
</dbReference>
<keyword evidence="3" id="KW-0804">Transcription</keyword>
<dbReference type="InterPro" id="IPR049445">
    <property type="entry name" value="TetR_SbtR-like_C"/>
</dbReference>
<protein>
    <submittedName>
        <fullName evidence="6">Transcriptional regulator, TetR family</fullName>
    </submittedName>
</protein>
<dbReference type="Pfam" id="PF00440">
    <property type="entry name" value="TetR_N"/>
    <property type="match status" value="1"/>
</dbReference>
<dbReference type="GO" id="GO:0003700">
    <property type="term" value="F:DNA-binding transcription factor activity"/>
    <property type="evidence" value="ECO:0007669"/>
    <property type="project" value="TreeGrafter"/>
</dbReference>